<evidence type="ECO:0000313" key="2">
    <source>
        <dbReference type="WBParaSite" id="RSKR_0000688400.1"/>
    </source>
</evidence>
<dbReference type="Proteomes" id="UP000095286">
    <property type="component" value="Unplaced"/>
</dbReference>
<organism evidence="1 2">
    <name type="scientific">Rhabditophanes sp. KR3021</name>
    <dbReference type="NCBI Taxonomy" id="114890"/>
    <lineage>
        <taxon>Eukaryota</taxon>
        <taxon>Metazoa</taxon>
        <taxon>Ecdysozoa</taxon>
        <taxon>Nematoda</taxon>
        <taxon>Chromadorea</taxon>
        <taxon>Rhabditida</taxon>
        <taxon>Tylenchina</taxon>
        <taxon>Panagrolaimomorpha</taxon>
        <taxon>Strongyloidoidea</taxon>
        <taxon>Alloionematidae</taxon>
        <taxon>Rhabditophanes</taxon>
    </lineage>
</organism>
<evidence type="ECO:0000313" key="1">
    <source>
        <dbReference type="Proteomes" id="UP000095286"/>
    </source>
</evidence>
<accession>A0AC35U1U4</accession>
<proteinExistence type="predicted"/>
<dbReference type="WBParaSite" id="RSKR_0000688400.1">
    <property type="protein sequence ID" value="RSKR_0000688400.1"/>
    <property type="gene ID" value="RSKR_0000688400"/>
</dbReference>
<reference evidence="2" key="1">
    <citation type="submission" date="2016-11" db="UniProtKB">
        <authorList>
            <consortium name="WormBaseParasite"/>
        </authorList>
    </citation>
    <scope>IDENTIFICATION</scope>
    <source>
        <strain evidence="2">KR3021</strain>
    </source>
</reference>
<name>A0AC35U1U4_9BILA</name>
<protein>
    <submittedName>
        <fullName evidence="2">HotDog ACOT-type domain-containing protein</fullName>
    </submittedName>
</protein>
<sequence length="253" mass="28326">MEDIVLDGFASWVGNSSAETTVRAYQKNEDGIFANLMEAKFVMVSLDYNDLKQTLPLPSLKCETSEEGVQNTKQLKSGTSTSLLFKPPTAEEAIWRVLGPNQVPIGDTIKSTSHLCFPQNRNYFGNIFGDYIMRIGVESTWRAALAFAKSQISIISINNVKFIKPVSVGSILDITSTVTYVKGPCMQVRVFFECSCPTNSFKPYTSNTMQVTFKCPTVKHVPELVPQLYNHGMLYLNGKRYFQKGCKRSSIRI</sequence>